<keyword evidence="3" id="KW-1185">Reference proteome</keyword>
<feature type="compositionally biased region" description="Polar residues" evidence="1">
    <location>
        <begin position="162"/>
        <end position="176"/>
    </location>
</feature>
<dbReference type="Proteomes" id="UP000183567">
    <property type="component" value="Unassembled WGS sequence"/>
</dbReference>
<accession>A0A1J8R1Y0</accession>
<feature type="compositionally biased region" description="Low complexity" evidence="1">
    <location>
        <begin position="135"/>
        <end position="153"/>
    </location>
</feature>
<evidence type="ECO:0000313" key="2">
    <source>
        <dbReference type="EMBL" id="OJA17900.1"/>
    </source>
</evidence>
<dbReference type="EMBL" id="LVVM01001758">
    <property type="protein sequence ID" value="OJA17900.1"/>
    <property type="molecule type" value="Genomic_DNA"/>
</dbReference>
<sequence length="464" mass="51182">MSFTFHGSRTPRTPDKSYYTSNPTPLHIRAPALLSAPRSNDSMPVLPRRPSFSSINQPVLNSPSYPRSRAVSTTRAQPQTSAAPAPLMPSRVGVSGTASSSDRSRTVSSGPSKRPSVPGTEFLSAWHDNNTAFASSSQQSGVTSSSSRSRTVSFGPLRRPSVHNSAIGSAHQTGPQYDNRDDPALVNGRQYGTQKAPHTSGKKTPKPTHHQNSHHTNQPPIHQAPAAIQQHPMLKDIALIAAVAAARKDIEEFPWYPVWAIAIKDWMFSNSHTATVACNLAPQYVSQHRYKTHPQGKLRKTWVIPDFVQILQHVKTSSNGSAVLTSQKVVLMVENKPTLSRKHILNRPSPFGNVKLQTGKQAAFAFMADSNLHVIGVIVAYGSRWKYVEYSRPEFSQLKAWTEGGRMGRKRAELLQQIVPEELGSLSALKDQSFELLDHMGLSAQAFKLIARRIKNRESEMWSL</sequence>
<dbReference type="AlphaFoldDB" id="A0A1J8R1Y0"/>
<evidence type="ECO:0000313" key="3">
    <source>
        <dbReference type="Proteomes" id="UP000183567"/>
    </source>
</evidence>
<feature type="compositionally biased region" description="Basic residues" evidence="1">
    <location>
        <begin position="200"/>
        <end position="213"/>
    </location>
</feature>
<dbReference type="OrthoDB" id="2677262at2759"/>
<protein>
    <submittedName>
        <fullName evidence="2">Uncharacterized protein</fullName>
    </submittedName>
</protein>
<gene>
    <name evidence="2" type="ORF">AZE42_10387</name>
</gene>
<organism evidence="2 3">
    <name type="scientific">Rhizopogon vesiculosus</name>
    <dbReference type="NCBI Taxonomy" id="180088"/>
    <lineage>
        <taxon>Eukaryota</taxon>
        <taxon>Fungi</taxon>
        <taxon>Dikarya</taxon>
        <taxon>Basidiomycota</taxon>
        <taxon>Agaricomycotina</taxon>
        <taxon>Agaricomycetes</taxon>
        <taxon>Agaricomycetidae</taxon>
        <taxon>Boletales</taxon>
        <taxon>Suillineae</taxon>
        <taxon>Rhizopogonaceae</taxon>
        <taxon>Rhizopogon</taxon>
    </lineage>
</organism>
<reference evidence="2 3" key="1">
    <citation type="submission" date="2016-03" db="EMBL/GenBank/DDBJ databases">
        <title>Comparative genomics of the ectomycorrhizal sister species Rhizopogon vinicolor and Rhizopogon vesiculosus (Basidiomycota: Boletales) reveals a divergence of the mating type B locus.</title>
        <authorList>
            <person name="Mujic A.B."/>
            <person name="Kuo A."/>
            <person name="Tritt A."/>
            <person name="Lipzen A."/>
            <person name="Chen C."/>
            <person name="Johnson J."/>
            <person name="Sharma A."/>
            <person name="Barry K."/>
            <person name="Grigoriev I.V."/>
            <person name="Spatafora J.W."/>
        </authorList>
    </citation>
    <scope>NUCLEOTIDE SEQUENCE [LARGE SCALE GENOMIC DNA]</scope>
    <source>
        <strain evidence="2 3">AM-OR11-056</strain>
    </source>
</reference>
<name>A0A1J8R1Y0_9AGAM</name>
<feature type="region of interest" description="Disordered" evidence="1">
    <location>
        <begin position="1"/>
        <end position="220"/>
    </location>
</feature>
<feature type="compositionally biased region" description="Polar residues" evidence="1">
    <location>
        <begin position="51"/>
        <end position="82"/>
    </location>
</feature>
<comment type="caution">
    <text evidence="2">The sequence shown here is derived from an EMBL/GenBank/DDBJ whole genome shotgun (WGS) entry which is preliminary data.</text>
</comment>
<feature type="compositionally biased region" description="Polar residues" evidence="1">
    <location>
        <begin position="1"/>
        <end position="11"/>
    </location>
</feature>
<evidence type="ECO:0000256" key="1">
    <source>
        <dbReference type="SAM" id="MobiDB-lite"/>
    </source>
</evidence>
<proteinExistence type="predicted"/>